<reference evidence="1" key="1">
    <citation type="journal article" date="2014" name="Front. Microbiol.">
        <title>High frequency of phylogenetically diverse reductive dehalogenase-homologous genes in deep subseafloor sedimentary metagenomes.</title>
        <authorList>
            <person name="Kawai M."/>
            <person name="Futagami T."/>
            <person name="Toyoda A."/>
            <person name="Takaki Y."/>
            <person name="Nishi S."/>
            <person name="Hori S."/>
            <person name="Arai W."/>
            <person name="Tsubouchi T."/>
            <person name="Morono Y."/>
            <person name="Uchiyama I."/>
            <person name="Ito T."/>
            <person name="Fujiyama A."/>
            <person name="Inagaki F."/>
            <person name="Takami H."/>
        </authorList>
    </citation>
    <scope>NUCLEOTIDE SEQUENCE</scope>
    <source>
        <strain evidence="1">Expedition CK06-06</strain>
    </source>
</reference>
<name>X1Q458_9ZZZZ</name>
<dbReference type="AlphaFoldDB" id="X1Q458"/>
<proteinExistence type="predicted"/>
<protein>
    <submittedName>
        <fullName evidence="1">Uncharacterized protein</fullName>
    </submittedName>
</protein>
<comment type="caution">
    <text evidence="1">The sequence shown here is derived from an EMBL/GenBank/DDBJ whole genome shotgun (WGS) entry which is preliminary data.</text>
</comment>
<gene>
    <name evidence="1" type="ORF">S06H3_67026</name>
</gene>
<feature type="non-terminal residue" evidence="1">
    <location>
        <position position="1"/>
    </location>
</feature>
<organism evidence="1">
    <name type="scientific">marine sediment metagenome</name>
    <dbReference type="NCBI Taxonomy" id="412755"/>
    <lineage>
        <taxon>unclassified sequences</taxon>
        <taxon>metagenomes</taxon>
        <taxon>ecological metagenomes</taxon>
    </lineage>
</organism>
<feature type="non-terminal residue" evidence="1">
    <location>
        <position position="37"/>
    </location>
</feature>
<accession>X1Q458</accession>
<evidence type="ECO:0000313" key="1">
    <source>
        <dbReference type="EMBL" id="GAI62993.1"/>
    </source>
</evidence>
<sequence length="37" mass="4175">IVCPESKEKHAGVKIYPLELPFPVAFTGHPDWPVCRL</sequence>
<dbReference type="EMBL" id="BARV01046094">
    <property type="protein sequence ID" value="GAI62993.1"/>
    <property type="molecule type" value="Genomic_DNA"/>
</dbReference>